<name>A0A9X7W1I3_9BACL</name>
<dbReference type="EMBL" id="CP071182">
    <property type="protein sequence ID" value="QSO48495.1"/>
    <property type="molecule type" value="Genomic_DNA"/>
</dbReference>
<keyword evidence="2" id="KW-1185">Reference proteome</keyword>
<protein>
    <submittedName>
        <fullName evidence="1">Uncharacterized protein</fullName>
    </submittedName>
</protein>
<gene>
    <name evidence="1" type="ORF">JZ786_05770</name>
</gene>
<dbReference type="KEGG" id="afx:JZ786_05770"/>
<proteinExistence type="predicted"/>
<evidence type="ECO:0000313" key="2">
    <source>
        <dbReference type="Proteomes" id="UP000663505"/>
    </source>
</evidence>
<dbReference type="AlphaFoldDB" id="A0A9X7W1I3"/>
<evidence type="ECO:0000313" key="1">
    <source>
        <dbReference type="EMBL" id="QSO48495.1"/>
    </source>
</evidence>
<dbReference type="RefSeq" id="WP_206657830.1">
    <property type="nucleotide sequence ID" value="NZ_CP071182.1"/>
</dbReference>
<accession>A0A9X7W1I3</accession>
<reference evidence="1 2" key="1">
    <citation type="submission" date="2021-02" db="EMBL/GenBank/DDBJ databases">
        <title>Alicyclobacillus curvatus sp. nov. and Alicyclobacillus mengziensis sp. nov., two acidophilic bacteria isolated from acid mine drainage.</title>
        <authorList>
            <person name="Huang Y."/>
        </authorList>
    </citation>
    <scope>NUCLEOTIDE SEQUENCE [LARGE SCALE GENOMIC DNA]</scope>
    <source>
        <strain evidence="1 2">S30H14</strain>
    </source>
</reference>
<dbReference type="Proteomes" id="UP000663505">
    <property type="component" value="Chromosome"/>
</dbReference>
<sequence>MQNVFSQSKFEVRFFESGREWKAFQQFPMDTMQEDHETYCGLKVQQMVHMLNETYQFTKRELKNFFTVNEAQLIVGTFINTLYDPSFSAKELLIAHIEDGSQYEGLDEMFDVDVHAFINKLHRLTEFQAFTVIRMAYEYLYAPGRVELELQMRGRELVEKVFGIEEALATV</sequence>
<organism evidence="1 2">
    <name type="scientific">Alicyclobacillus mengziensis</name>
    <dbReference type="NCBI Taxonomy" id="2931921"/>
    <lineage>
        <taxon>Bacteria</taxon>
        <taxon>Bacillati</taxon>
        <taxon>Bacillota</taxon>
        <taxon>Bacilli</taxon>
        <taxon>Bacillales</taxon>
        <taxon>Alicyclobacillaceae</taxon>
        <taxon>Alicyclobacillus</taxon>
    </lineage>
</organism>